<evidence type="ECO:0000256" key="1">
    <source>
        <dbReference type="SAM" id="Coils"/>
    </source>
</evidence>
<keyword evidence="1" id="KW-0175">Coiled coil</keyword>
<keyword evidence="4" id="KW-1185">Reference proteome</keyword>
<name>A0AAV8XVQ7_9CUCU</name>
<dbReference type="Proteomes" id="UP001162162">
    <property type="component" value="Unassembled WGS sequence"/>
</dbReference>
<evidence type="ECO:0000313" key="4">
    <source>
        <dbReference type="Proteomes" id="UP001162162"/>
    </source>
</evidence>
<proteinExistence type="predicted"/>
<protein>
    <submittedName>
        <fullName evidence="3">Uncharacterized protein</fullName>
    </submittedName>
</protein>
<gene>
    <name evidence="3" type="ORF">NQ318_002929</name>
</gene>
<dbReference type="EMBL" id="JAPWTK010000314">
    <property type="protein sequence ID" value="KAJ8942769.1"/>
    <property type="molecule type" value="Genomic_DNA"/>
</dbReference>
<evidence type="ECO:0000313" key="3">
    <source>
        <dbReference type="EMBL" id="KAJ8942769.1"/>
    </source>
</evidence>
<reference evidence="3" key="1">
    <citation type="journal article" date="2023" name="Insect Mol. Biol.">
        <title>Genome sequencing provides insights into the evolution of gene families encoding plant cell wall-degrading enzymes in longhorned beetles.</title>
        <authorList>
            <person name="Shin N.R."/>
            <person name="Okamura Y."/>
            <person name="Kirsch R."/>
            <person name="Pauchet Y."/>
        </authorList>
    </citation>
    <scope>NUCLEOTIDE SEQUENCE</scope>
    <source>
        <strain evidence="3">AMC_N1</strain>
    </source>
</reference>
<accession>A0AAV8XVQ7</accession>
<evidence type="ECO:0000256" key="2">
    <source>
        <dbReference type="SAM" id="SignalP"/>
    </source>
</evidence>
<sequence length="378" mass="43706">MFVIRTKSVIILLVVCVFPKESICQCVDDECYRHYQNLIGNEKGSIRKTFDGILENYDDIDGILKHLLEKLNTTILNADRNLTNLENDNNDTKNRNKQSNSTLLSLINDKHLVEEKIKKIDGSRNWIQEITDANKTANSVISIGPTLEDVETQAMELEKWKKFLEKFNETNYAKDIMDIPHSVSDDLDLLDRLLSEDNDTSCYDTFQDDLKNLFAQLANILNIDNFKQKLTRLEKRAEKIKNKANDILAKTVDILDTEKILKDVNDLANKTLNLAEDIEDIKNSIDDLSKDNKGIFDDELKELYQKYDINKFRILLDELEDTKKQIEEVAGGENFSIGDLEKEIDDYINEIDYYSCILSDCQYRTPADARNSFNCEKK</sequence>
<feature type="chain" id="PRO_5043911355" evidence="2">
    <location>
        <begin position="25"/>
        <end position="378"/>
    </location>
</feature>
<organism evidence="3 4">
    <name type="scientific">Aromia moschata</name>
    <dbReference type="NCBI Taxonomy" id="1265417"/>
    <lineage>
        <taxon>Eukaryota</taxon>
        <taxon>Metazoa</taxon>
        <taxon>Ecdysozoa</taxon>
        <taxon>Arthropoda</taxon>
        <taxon>Hexapoda</taxon>
        <taxon>Insecta</taxon>
        <taxon>Pterygota</taxon>
        <taxon>Neoptera</taxon>
        <taxon>Endopterygota</taxon>
        <taxon>Coleoptera</taxon>
        <taxon>Polyphaga</taxon>
        <taxon>Cucujiformia</taxon>
        <taxon>Chrysomeloidea</taxon>
        <taxon>Cerambycidae</taxon>
        <taxon>Cerambycinae</taxon>
        <taxon>Callichromatini</taxon>
        <taxon>Aromia</taxon>
    </lineage>
</organism>
<keyword evidence="2" id="KW-0732">Signal</keyword>
<feature type="coiled-coil region" evidence="1">
    <location>
        <begin position="223"/>
        <end position="250"/>
    </location>
</feature>
<feature type="signal peptide" evidence="2">
    <location>
        <begin position="1"/>
        <end position="24"/>
    </location>
</feature>
<feature type="coiled-coil region" evidence="1">
    <location>
        <begin position="68"/>
        <end position="102"/>
    </location>
</feature>
<dbReference type="AlphaFoldDB" id="A0AAV8XVQ7"/>
<comment type="caution">
    <text evidence="3">The sequence shown here is derived from an EMBL/GenBank/DDBJ whole genome shotgun (WGS) entry which is preliminary data.</text>
</comment>